<protein>
    <submittedName>
        <fullName evidence="2">Uncharacterized protein</fullName>
    </submittedName>
</protein>
<dbReference type="KEGG" id="ehx:EMIHUDRAFT_215493"/>
<reference evidence="3" key="1">
    <citation type="journal article" date="2013" name="Nature">
        <title>Pan genome of the phytoplankton Emiliania underpins its global distribution.</title>
        <authorList>
            <person name="Read B.A."/>
            <person name="Kegel J."/>
            <person name="Klute M.J."/>
            <person name="Kuo A."/>
            <person name="Lefebvre S.C."/>
            <person name="Maumus F."/>
            <person name="Mayer C."/>
            <person name="Miller J."/>
            <person name="Monier A."/>
            <person name="Salamov A."/>
            <person name="Young J."/>
            <person name="Aguilar M."/>
            <person name="Claverie J.M."/>
            <person name="Frickenhaus S."/>
            <person name="Gonzalez K."/>
            <person name="Herman E.K."/>
            <person name="Lin Y.C."/>
            <person name="Napier J."/>
            <person name="Ogata H."/>
            <person name="Sarno A.F."/>
            <person name="Shmutz J."/>
            <person name="Schroeder D."/>
            <person name="de Vargas C."/>
            <person name="Verret F."/>
            <person name="von Dassow P."/>
            <person name="Valentin K."/>
            <person name="Van de Peer Y."/>
            <person name="Wheeler G."/>
            <person name="Dacks J.B."/>
            <person name="Delwiche C.F."/>
            <person name="Dyhrman S.T."/>
            <person name="Glockner G."/>
            <person name="John U."/>
            <person name="Richards T."/>
            <person name="Worden A.Z."/>
            <person name="Zhang X."/>
            <person name="Grigoriev I.V."/>
            <person name="Allen A.E."/>
            <person name="Bidle K."/>
            <person name="Borodovsky M."/>
            <person name="Bowler C."/>
            <person name="Brownlee C."/>
            <person name="Cock J.M."/>
            <person name="Elias M."/>
            <person name="Gladyshev V.N."/>
            <person name="Groth M."/>
            <person name="Guda C."/>
            <person name="Hadaegh A."/>
            <person name="Iglesias-Rodriguez M.D."/>
            <person name="Jenkins J."/>
            <person name="Jones B.M."/>
            <person name="Lawson T."/>
            <person name="Leese F."/>
            <person name="Lindquist E."/>
            <person name="Lobanov A."/>
            <person name="Lomsadze A."/>
            <person name="Malik S.B."/>
            <person name="Marsh M.E."/>
            <person name="Mackinder L."/>
            <person name="Mock T."/>
            <person name="Mueller-Roeber B."/>
            <person name="Pagarete A."/>
            <person name="Parker M."/>
            <person name="Probert I."/>
            <person name="Quesneville H."/>
            <person name="Raines C."/>
            <person name="Rensing S.A."/>
            <person name="Riano-Pachon D.M."/>
            <person name="Richier S."/>
            <person name="Rokitta S."/>
            <person name="Shiraiwa Y."/>
            <person name="Soanes D.M."/>
            <person name="van der Giezen M."/>
            <person name="Wahlund T.M."/>
            <person name="Williams B."/>
            <person name="Wilson W."/>
            <person name="Wolfe G."/>
            <person name="Wurch L.L."/>
        </authorList>
    </citation>
    <scope>NUCLEOTIDE SEQUENCE</scope>
</reference>
<reference evidence="2" key="2">
    <citation type="submission" date="2024-10" db="UniProtKB">
        <authorList>
            <consortium name="EnsemblProtists"/>
        </authorList>
    </citation>
    <scope>IDENTIFICATION</scope>
</reference>
<dbReference type="RefSeq" id="XP_005763129.1">
    <property type="nucleotide sequence ID" value="XM_005763072.1"/>
</dbReference>
<evidence type="ECO:0000256" key="1">
    <source>
        <dbReference type="SAM" id="MobiDB-lite"/>
    </source>
</evidence>
<dbReference type="PaxDb" id="2903-EOD10700"/>
<dbReference type="HOGENOM" id="CLU_037483_0_0_1"/>
<evidence type="ECO:0000313" key="2">
    <source>
        <dbReference type="EnsemblProtists" id="EOD10700"/>
    </source>
</evidence>
<proteinExistence type="predicted"/>
<dbReference type="GeneID" id="17256755"/>
<dbReference type="InterPro" id="IPR036188">
    <property type="entry name" value="FAD/NAD-bd_sf"/>
</dbReference>
<dbReference type="Proteomes" id="UP000013827">
    <property type="component" value="Unassembled WGS sequence"/>
</dbReference>
<dbReference type="Gene3D" id="1.25.40.10">
    <property type="entry name" value="Tetratricopeptide repeat domain"/>
    <property type="match status" value="1"/>
</dbReference>
<feature type="region of interest" description="Disordered" evidence="1">
    <location>
        <begin position="389"/>
        <end position="413"/>
    </location>
</feature>
<dbReference type="eggNOG" id="ENOG502RT04">
    <property type="taxonomic scope" value="Eukaryota"/>
</dbReference>
<keyword evidence="3" id="KW-1185">Reference proteome</keyword>
<dbReference type="InterPro" id="IPR011990">
    <property type="entry name" value="TPR-like_helical_dom_sf"/>
</dbReference>
<sequence>MAKKRRGTGDQQLASAEEHAVKSESLFEAKQYADAALEAEKALQCLPLMARSSLTRGRALLYPALSKMVQEGGLPPAGLLEEAGRHFTLAVRLDPECEEAKGEVDSLQKLLSDLPQDPAPASAAGKEPSGAAAAVDVIIVGAGAAGVGCALMLTKTFGLDASRVLLIERGEGVGDTFRRWPAEMRFISPSFNNQGWTNSFDLNSVAHGSSPAYSLHAQHPSGGQYADYLDALASSAKLNVRTLTEAGARGRDAYGEAREFQYPREGGGAIAGAELCRHNSRGPFNLEQTLGCTLLSRSLAVIALVSRFASLPGDDFVVIGGYESGADAAATVLASTATWDAPYTAERLRAVTAPGFSPRPKLLAPLRVLRVERAAGGGFDVVASWKAAESMPPPGPLRKPLGADATDRGAEGSEVVVHTAQPPLLCTGFEGSVASMARNLFAFADAADEAKAKGCLAGAPLLTEDDESTKVAGVFLVGPAVRHGEHSFCFVYKFRQRFGIVANAICRGLGRRDTQMAVEVARKMNMYLDDLKCCEATCGEAC</sequence>
<organism evidence="2 3">
    <name type="scientific">Emiliania huxleyi (strain CCMP1516)</name>
    <dbReference type="NCBI Taxonomy" id="280463"/>
    <lineage>
        <taxon>Eukaryota</taxon>
        <taxon>Haptista</taxon>
        <taxon>Haptophyta</taxon>
        <taxon>Prymnesiophyceae</taxon>
        <taxon>Isochrysidales</taxon>
        <taxon>Noelaerhabdaceae</taxon>
        <taxon>Emiliania</taxon>
    </lineage>
</organism>
<feature type="region of interest" description="Disordered" evidence="1">
    <location>
        <begin position="1"/>
        <end position="20"/>
    </location>
</feature>
<dbReference type="PRINTS" id="PR00368">
    <property type="entry name" value="FADPNR"/>
</dbReference>
<evidence type="ECO:0000313" key="3">
    <source>
        <dbReference type="Proteomes" id="UP000013827"/>
    </source>
</evidence>
<accession>A0A0D3IHG5</accession>
<dbReference type="Gene3D" id="3.50.50.60">
    <property type="entry name" value="FAD/NAD(P)-binding domain"/>
    <property type="match status" value="2"/>
</dbReference>
<dbReference type="SUPFAM" id="SSF51905">
    <property type="entry name" value="FAD/NAD(P)-binding domain"/>
    <property type="match status" value="1"/>
</dbReference>
<dbReference type="AlphaFoldDB" id="A0A0D3IHG5"/>
<dbReference type="Pfam" id="PF13738">
    <property type="entry name" value="Pyr_redox_3"/>
    <property type="match status" value="1"/>
</dbReference>
<name>A0A0D3IHG5_EMIH1</name>
<dbReference type="EnsemblProtists" id="EOD10700">
    <property type="protein sequence ID" value="EOD10700"/>
    <property type="gene ID" value="EMIHUDRAFT_215493"/>
</dbReference>